<organism evidence="1 2">
    <name type="scientific">Acorus gramineus</name>
    <name type="common">Dwarf sweet flag</name>
    <dbReference type="NCBI Taxonomy" id="55184"/>
    <lineage>
        <taxon>Eukaryota</taxon>
        <taxon>Viridiplantae</taxon>
        <taxon>Streptophyta</taxon>
        <taxon>Embryophyta</taxon>
        <taxon>Tracheophyta</taxon>
        <taxon>Spermatophyta</taxon>
        <taxon>Magnoliopsida</taxon>
        <taxon>Liliopsida</taxon>
        <taxon>Acoraceae</taxon>
        <taxon>Acorus</taxon>
    </lineage>
</organism>
<reference evidence="1" key="2">
    <citation type="submission" date="2023-06" db="EMBL/GenBank/DDBJ databases">
        <authorList>
            <person name="Ma L."/>
            <person name="Liu K.-W."/>
            <person name="Li Z."/>
            <person name="Hsiao Y.-Y."/>
            <person name="Qi Y."/>
            <person name="Fu T."/>
            <person name="Tang G."/>
            <person name="Zhang D."/>
            <person name="Sun W.-H."/>
            <person name="Liu D.-K."/>
            <person name="Li Y."/>
            <person name="Chen G.-Z."/>
            <person name="Liu X.-D."/>
            <person name="Liao X.-Y."/>
            <person name="Jiang Y.-T."/>
            <person name="Yu X."/>
            <person name="Hao Y."/>
            <person name="Huang J."/>
            <person name="Zhao X.-W."/>
            <person name="Ke S."/>
            <person name="Chen Y.-Y."/>
            <person name="Wu W.-L."/>
            <person name="Hsu J.-L."/>
            <person name="Lin Y.-F."/>
            <person name="Huang M.-D."/>
            <person name="Li C.-Y."/>
            <person name="Huang L."/>
            <person name="Wang Z.-W."/>
            <person name="Zhao X."/>
            <person name="Zhong W.-Y."/>
            <person name="Peng D.-H."/>
            <person name="Ahmad S."/>
            <person name="Lan S."/>
            <person name="Zhang J.-S."/>
            <person name="Tsai W.-C."/>
            <person name="Van De Peer Y."/>
            <person name="Liu Z.-J."/>
        </authorList>
    </citation>
    <scope>NUCLEOTIDE SEQUENCE</scope>
    <source>
        <strain evidence="1">SCP</strain>
        <tissue evidence="1">Leaves</tissue>
    </source>
</reference>
<sequence length="67" mass="8028">MCLVFLCDEEERVVDRQKAPGNCPYCGGVVESMEVETQWRLCFLPLFFKHRRRFFCTFCSRQLVLYP</sequence>
<keyword evidence="2" id="KW-1185">Reference proteome</keyword>
<reference evidence="1" key="1">
    <citation type="journal article" date="2023" name="Nat. Commun.">
        <title>Diploid and tetraploid genomes of Acorus and the evolution of monocots.</title>
        <authorList>
            <person name="Ma L."/>
            <person name="Liu K.W."/>
            <person name="Li Z."/>
            <person name="Hsiao Y.Y."/>
            <person name="Qi Y."/>
            <person name="Fu T."/>
            <person name="Tang G.D."/>
            <person name="Zhang D."/>
            <person name="Sun W.H."/>
            <person name="Liu D.K."/>
            <person name="Li Y."/>
            <person name="Chen G.Z."/>
            <person name="Liu X.D."/>
            <person name="Liao X.Y."/>
            <person name="Jiang Y.T."/>
            <person name="Yu X."/>
            <person name="Hao Y."/>
            <person name="Huang J."/>
            <person name="Zhao X.W."/>
            <person name="Ke S."/>
            <person name="Chen Y.Y."/>
            <person name="Wu W.L."/>
            <person name="Hsu J.L."/>
            <person name="Lin Y.F."/>
            <person name="Huang M.D."/>
            <person name="Li C.Y."/>
            <person name="Huang L."/>
            <person name="Wang Z.W."/>
            <person name="Zhao X."/>
            <person name="Zhong W.Y."/>
            <person name="Peng D.H."/>
            <person name="Ahmad S."/>
            <person name="Lan S."/>
            <person name="Zhang J.S."/>
            <person name="Tsai W.C."/>
            <person name="Van de Peer Y."/>
            <person name="Liu Z.J."/>
        </authorList>
    </citation>
    <scope>NUCLEOTIDE SEQUENCE</scope>
    <source>
        <strain evidence="1">SCP</strain>
    </source>
</reference>
<comment type="caution">
    <text evidence="1">The sequence shown here is derived from an EMBL/GenBank/DDBJ whole genome shotgun (WGS) entry which is preliminary data.</text>
</comment>
<accession>A0AAV9AUU6</accession>
<evidence type="ECO:0000313" key="1">
    <source>
        <dbReference type="EMBL" id="KAK1267863.1"/>
    </source>
</evidence>
<dbReference type="PANTHER" id="PTHR33320">
    <property type="entry name" value="METHIONYL-TRNA SYNTHETASE"/>
    <property type="match status" value="1"/>
</dbReference>
<dbReference type="PANTHER" id="PTHR33320:SF30">
    <property type="entry name" value="OS04G0606200 PROTEIN"/>
    <property type="match status" value="1"/>
</dbReference>
<proteinExistence type="predicted"/>
<name>A0AAV9AUU6_ACOGR</name>
<evidence type="ECO:0008006" key="3">
    <source>
        <dbReference type="Google" id="ProtNLM"/>
    </source>
</evidence>
<dbReference type="Proteomes" id="UP001179952">
    <property type="component" value="Unassembled WGS sequence"/>
</dbReference>
<protein>
    <recommendedName>
        <fullName evidence="3">Methionyl-tRNA synthetase</fullName>
    </recommendedName>
</protein>
<dbReference type="AlphaFoldDB" id="A0AAV9AUU6"/>
<evidence type="ECO:0000313" key="2">
    <source>
        <dbReference type="Proteomes" id="UP001179952"/>
    </source>
</evidence>
<dbReference type="EMBL" id="JAUJYN010000006">
    <property type="protein sequence ID" value="KAK1267863.1"/>
    <property type="molecule type" value="Genomic_DNA"/>
</dbReference>
<gene>
    <name evidence="1" type="ORF">QJS04_geneDACA013938</name>
</gene>